<feature type="domain" description="TNFR-Cys" evidence="4">
    <location>
        <begin position="727"/>
        <end position="765"/>
    </location>
</feature>
<protein>
    <submittedName>
        <fullName evidence="5">Tumor necrosis factor receptor superfamily member 1B-like isoform X2</fullName>
    </submittedName>
</protein>
<dbReference type="AlphaFoldDB" id="A0A498MQM9"/>
<feature type="region of interest" description="Disordered" evidence="3">
    <location>
        <begin position="1007"/>
        <end position="1031"/>
    </location>
</feature>
<organism evidence="5 6">
    <name type="scientific">Labeo rohita</name>
    <name type="common">Indian major carp</name>
    <name type="synonym">Cyprinus rohita</name>
    <dbReference type="NCBI Taxonomy" id="84645"/>
    <lineage>
        <taxon>Eukaryota</taxon>
        <taxon>Metazoa</taxon>
        <taxon>Chordata</taxon>
        <taxon>Craniata</taxon>
        <taxon>Vertebrata</taxon>
        <taxon>Euteleostomi</taxon>
        <taxon>Actinopterygii</taxon>
        <taxon>Neopterygii</taxon>
        <taxon>Teleostei</taxon>
        <taxon>Ostariophysi</taxon>
        <taxon>Cypriniformes</taxon>
        <taxon>Cyprinidae</taxon>
        <taxon>Labeoninae</taxon>
        <taxon>Labeonini</taxon>
        <taxon>Labeo</taxon>
    </lineage>
</organism>
<feature type="disulfide bond" evidence="1">
    <location>
        <begin position="744"/>
        <end position="757"/>
    </location>
</feature>
<dbReference type="STRING" id="84645.A0A498MQM9"/>
<feature type="disulfide bond" evidence="1">
    <location>
        <begin position="747"/>
        <end position="765"/>
    </location>
</feature>
<dbReference type="InterPro" id="IPR001368">
    <property type="entry name" value="TNFR/NGFR_Cys_rich_reg"/>
</dbReference>
<feature type="disulfide bond" evidence="1">
    <location>
        <begin position="834"/>
        <end position="852"/>
    </location>
</feature>
<feature type="repeat" description="TNFR-Cys" evidence="1">
    <location>
        <begin position="371"/>
        <end position="414"/>
    </location>
</feature>
<dbReference type="PANTHER" id="PTHR34831:SF1">
    <property type="entry name" value="MIGRATION AND INVASION-INHIBITORY PROTEIN"/>
    <property type="match status" value="1"/>
</dbReference>
<feature type="disulfide bond" evidence="1">
    <location>
        <begin position="728"/>
        <end position="743"/>
    </location>
</feature>
<dbReference type="SUPFAM" id="SSF57586">
    <property type="entry name" value="TNF receptor-like"/>
    <property type="match status" value="3"/>
</dbReference>
<dbReference type="SMART" id="SM00208">
    <property type="entry name" value="TNFR"/>
    <property type="match status" value="6"/>
</dbReference>
<name>A0A498MQM9_LABRO</name>
<accession>A0A498MQM9</accession>
<keyword evidence="5" id="KW-0675">Receptor</keyword>
<evidence type="ECO:0000259" key="4">
    <source>
        <dbReference type="PROSITE" id="PS50050"/>
    </source>
</evidence>
<feature type="domain" description="TNFR-Cys" evidence="4">
    <location>
        <begin position="854"/>
        <end position="892"/>
    </location>
</feature>
<evidence type="ECO:0000313" key="6">
    <source>
        <dbReference type="Proteomes" id="UP000290572"/>
    </source>
</evidence>
<feature type="repeat" description="TNFR-Cys" evidence="1">
    <location>
        <begin position="727"/>
        <end position="765"/>
    </location>
</feature>
<evidence type="ECO:0000313" key="5">
    <source>
        <dbReference type="EMBL" id="RXN23071.1"/>
    </source>
</evidence>
<feature type="repeat" description="TNFR-Cys" evidence="1">
    <location>
        <begin position="854"/>
        <end position="892"/>
    </location>
</feature>
<feature type="domain" description="TNFR-Cys" evidence="4">
    <location>
        <begin position="810"/>
        <end position="852"/>
    </location>
</feature>
<reference evidence="5" key="1">
    <citation type="submission" date="2018-03" db="EMBL/GenBank/DDBJ databases">
        <title>Draft genome sequence of Rohu Carp (Labeo rohita).</title>
        <authorList>
            <person name="Das P."/>
            <person name="Kushwaha B."/>
            <person name="Joshi C.G."/>
            <person name="Kumar D."/>
            <person name="Nagpure N.S."/>
            <person name="Sahoo L."/>
            <person name="Das S.P."/>
            <person name="Bit A."/>
            <person name="Patnaik S."/>
            <person name="Meher P.K."/>
            <person name="Jayasankar P."/>
            <person name="Koringa P.G."/>
            <person name="Patel N.V."/>
            <person name="Hinsu A.T."/>
            <person name="Kumar R."/>
            <person name="Pandey M."/>
            <person name="Agarwal S."/>
            <person name="Srivastava S."/>
            <person name="Singh M."/>
            <person name="Iquebal M.A."/>
            <person name="Jaiswal S."/>
            <person name="Angadi U.B."/>
            <person name="Kumar N."/>
            <person name="Raza M."/>
            <person name="Shah T.M."/>
            <person name="Rai A."/>
            <person name="Jena J.K."/>
        </authorList>
    </citation>
    <scope>NUCLEOTIDE SEQUENCE [LARGE SCALE GENOMIC DNA]</scope>
    <source>
        <strain evidence="5">DASCIFA01</strain>
        <tissue evidence="5">Testis</tissue>
    </source>
</reference>
<comment type="caution">
    <text evidence="1">Lacks conserved residue(s) required for the propagation of feature annotation.</text>
</comment>
<feature type="repeat" description="TNFR-Cys" evidence="1">
    <location>
        <begin position="767"/>
        <end position="809"/>
    </location>
</feature>
<dbReference type="Gene3D" id="2.10.50.10">
    <property type="entry name" value="Tumor Necrosis Factor Receptor, subunit A, domain 2"/>
    <property type="match status" value="4"/>
</dbReference>
<feature type="domain" description="TNFR-Cys" evidence="4">
    <location>
        <begin position="767"/>
        <end position="809"/>
    </location>
</feature>
<evidence type="ECO:0000256" key="2">
    <source>
        <dbReference type="SAM" id="Coils"/>
    </source>
</evidence>
<sequence length="1116" mass="122672">MAEFGQIDALRKQNKDLLDKLKKQNERLRQMTLSCSDKVDKSQSSVYKALTAESVPRRAPLTDKNRAQPQRVSLSAPAKIIQIPDEWLPEDCEEPTPDPLNPKPTTELSTYGKLLQDTANSRWKGQSRSVRLVLPKSAALSPCDQRETDSSTTAGLEMDTISERNIQPLLGYDWIAGLLDAESSLKDRSEQFFSDLRSFRQANRDECVHSLLSGIPPVADLASSILDSEEPQPPADTHQCTFCYRINNRLFAIPLDAQAACPVCKMPKSEHPHTEREPALIRVSIPRSTLLPAYKYKPHRRCSFEPSDSLGLPLHCLSGWSNPTLNSGSQMSSLDLRGSMKKTEATGGSALSWFDSELFFTCLHVIVIGNTCGTNYYKKPNQTVPRCERCTQECSDAKNEMEVTSCTQDTNRVCHCKPGFYCTKGNDYNTHCHKPCVPCEKGTFSSTPSLSTCKSHRDCAKLGMIMLMEGTVTEDSKCVKITTATSTLSTTTDNIIITSTSNSTSGIHIIGTGFIKGGHEDNPQLSPNAGDRQFFSYSQSHTTETETPVSSDGREVKGQSGAVQQVTVEHNGKGENVSNTVGSIYIYSPGMVILGSNSGDKKEEAGACEEGVPLISRPQQESNPPSQDVKIRISAQEEAEEELSLSFPVPATGKHVSKLLLQQKWEKNTHEDCVHRSYRQKADKCRSETITSAFSAQMDICLFLTYFMSVNYMQMPMMPVPYNSEGECHDKSSEYYERTVRLCCSKCKPGTHLTVTCTSSSDTICEPCQDGHYLENVNYSPNCFSCPKCKDVKGLMYGKECSADTKAVCVCKPGMFCFRNFGKECEECKTYRSCKPGEYVLKKGSPTSDVKCARCPPGTFSNHSNSEQCKPHTECESGSVLRLGDSTTDKLCKMTPTIATTTKAPLWSTRKHVPSNVPSSAIMSETQETQGMITTTTIITTSLLPLSSTNPSLTAKASASGAFNQNDMIFYTGLRKVPITDINKVEQDTSASGTPDCQHLLSIEKGQKEPSMTSSDSQSQHGSSHSSTDWLERTSQEEYIPEQPSISSPMVNVSITATFQLNQTTAALSNPLSTPAWTPHVEAPVPLSQEEVCISCQQEDGKEALRSVQESGLCVI</sequence>
<dbReference type="GO" id="GO:0030336">
    <property type="term" value="P:negative regulation of cell migration"/>
    <property type="evidence" value="ECO:0007669"/>
    <property type="project" value="InterPro"/>
</dbReference>
<feature type="domain" description="TNFR-Cys" evidence="4">
    <location>
        <begin position="371"/>
        <end position="414"/>
    </location>
</feature>
<dbReference type="PROSITE" id="PS00652">
    <property type="entry name" value="TNFR_NGFR_1"/>
    <property type="match status" value="2"/>
</dbReference>
<dbReference type="EMBL" id="QBIY01012568">
    <property type="protein sequence ID" value="RXN23071.1"/>
    <property type="molecule type" value="Genomic_DNA"/>
</dbReference>
<dbReference type="PANTHER" id="PTHR34831">
    <property type="entry name" value="MIGRATION AND INVASION-INHIBITORY PROTEIN"/>
    <property type="match status" value="1"/>
</dbReference>
<feature type="disulfide bond" evidence="1">
    <location>
        <begin position="768"/>
        <end position="783"/>
    </location>
</feature>
<dbReference type="Proteomes" id="UP000290572">
    <property type="component" value="Unassembled WGS sequence"/>
</dbReference>
<feature type="repeat" description="TNFR-Cys" evidence="1">
    <location>
        <begin position="810"/>
        <end position="852"/>
    </location>
</feature>
<keyword evidence="1" id="KW-1015">Disulfide bond</keyword>
<dbReference type="SMART" id="SM01411">
    <property type="entry name" value="Ephrin_rec_like"/>
    <property type="match status" value="2"/>
</dbReference>
<gene>
    <name evidence="5" type="ORF">ROHU_006468</name>
</gene>
<dbReference type="InterPro" id="IPR031466">
    <property type="entry name" value="MIIP"/>
</dbReference>
<feature type="compositionally biased region" description="Low complexity" evidence="3">
    <location>
        <begin position="1011"/>
        <end position="1029"/>
    </location>
</feature>
<dbReference type="PROSITE" id="PS50050">
    <property type="entry name" value="TNFR_NGFR_2"/>
    <property type="match status" value="5"/>
</dbReference>
<dbReference type="Pfam" id="PF15734">
    <property type="entry name" value="MIIP"/>
    <property type="match status" value="1"/>
</dbReference>
<comment type="caution">
    <text evidence="5">The sequence shown here is derived from an EMBL/GenBank/DDBJ whole genome shotgun (WGS) entry which is preliminary data.</text>
</comment>
<keyword evidence="2" id="KW-0175">Coiled coil</keyword>
<dbReference type="Pfam" id="PF00020">
    <property type="entry name" value="TNFR_c6"/>
    <property type="match status" value="2"/>
</dbReference>
<evidence type="ECO:0000256" key="1">
    <source>
        <dbReference type="PROSITE-ProRule" id="PRU00206"/>
    </source>
</evidence>
<proteinExistence type="predicted"/>
<dbReference type="CDD" id="cd15835">
    <property type="entry name" value="TNFRSF1B_teleost"/>
    <property type="match status" value="1"/>
</dbReference>
<keyword evidence="6" id="KW-1185">Reference proteome</keyword>
<feature type="coiled-coil region" evidence="2">
    <location>
        <begin position="7"/>
        <end position="34"/>
    </location>
</feature>
<evidence type="ECO:0000256" key="3">
    <source>
        <dbReference type="SAM" id="MobiDB-lite"/>
    </source>
</evidence>
<dbReference type="GO" id="GO:0010972">
    <property type="term" value="P:negative regulation of G2/M transition of mitotic cell cycle"/>
    <property type="evidence" value="ECO:0007669"/>
    <property type="project" value="InterPro"/>
</dbReference>
<feature type="disulfide bond" evidence="1">
    <location>
        <begin position="372"/>
        <end position="387"/>
    </location>
</feature>